<name>A0ABY6LXX6_9FLAO</name>
<evidence type="ECO:0000256" key="1">
    <source>
        <dbReference type="SAM" id="MobiDB-lite"/>
    </source>
</evidence>
<feature type="compositionally biased region" description="Acidic residues" evidence="1">
    <location>
        <begin position="156"/>
        <end position="171"/>
    </location>
</feature>
<dbReference type="EMBL" id="CP081495">
    <property type="protein sequence ID" value="UYW01190.1"/>
    <property type="molecule type" value="Genomic_DNA"/>
</dbReference>
<sequence length="198" mass="23168">MNNEKDFLIPFVGLKLGKHHFDFHVEKSFIESFGYDDFDEISVNVDLELDKKATHLELLFSHSGTVTLPCDVTNEVFDLPISGQLKLIVKFGEEFNDDNEELLILPFAEFQVDIKQYVYEMIVLSIPVKRIHPDVVVDEEDELDFLDDEDFELFDSINDEDDLDEDEEENESEKQESETQNDTIDPRWEKLKQLLTDK</sequence>
<dbReference type="Pfam" id="PF02620">
    <property type="entry name" value="YceD"/>
    <property type="match status" value="1"/>
</dbReference>
<accession>A0ABY6LXX6</accession>
<keyword evidence="3" id="KW-1185">Reference proteome</keyword>
<dbReference type="Proteomes" id="UP001163328">
    <property type="component" value="Chromosome"/>
</dbReference>
<dbReference type="InterPro" id="IPR003772">
    <property type="entry name" value="YceD"/>
</dbReference>
<reference evidence="2" key="1">
    <citation type="submission" date="2021-08" db="EMBL/GenBank/DDBJ databases">
        <title>Flavobacterium sp. strain CC-SYL302.</title>
        <authorList>
            <person name="Lin S.-Y."/>
            <person name="Lee T.-H."/>
            <person name="Young C.-C."/>
        </authorList>
    </citation>
    <scope>NUCLEOTIDE SEQUENCE</scope>
    <source>
        <strain evidence="2">CC-SYL302</strain>
    </source>
</reference>
<evidence type="ECO:0000313" key="3">
    <source>
        <dbReference type="Proteomes" id="UP001163328"/>
    </source>
</evidence>
<protein>
    <submittedName>
        <fullName evidence="2">DUF177 domain-containing protein</fullName>
    </submittedName>
</protein>
<organism evidence="2 3">
    <name type="scientific">Flavobacterium agricola</name>
    <dbReference type="NCBI Taxonomy" id="2870839"/>
    <lineage>
        <taxon>Bacteria</taxon>
        <taxon>Pseudomonadati</taxon>
        <taxon>Bacteroidota</taxon>
        <taxon>Flavobacteriia</taxon>
        <taxon>Flavobacteriales</taxon>
        <taxon>Flavobacteriaceae</taxon>
        <taxon>Flavobacterium</taxon>
    </lineage>
</organism>
<feature type="region of interest" description="Disordered" evidence="1">
    <location>
        <begin position="156"/>
        <end position="186"/>
    </location>
</feature>
<proteinExistence type="predicted"/>
<dbReference type="RefSeq" id="WP_264433611.1">
    <property type="nucleotide sequence ID" value="NZ_CP081495.1"/>
</dbReference>
<gene>
    <name evidence="2" type="ORF">K5I29_12150</name>
</gene>
<evidence type="ECO:0000313" key="2">
    <source>
        <dbReference type="EMBL" id="UYW01190.1"/>
    </source>
</evidence>